<accession>A0ABZ1B1X6</accession>
<dbReference type="InterPro" id="IPR014757">
    <property type="entry name" value="Tscrpt_reg_IclR_C"/>
</dbReference>
<proteinExistence type="predicted"/>
<evidence type="ECO:0000313" key="2">
    <source>
        <dbReference type="EMBL" id="WRL64161.1"/>
    </source>
</evidence>
<gene>
    <name evidence="2" type="ORF">U6N30_32140</name>
</gene>
<dbReference type="Pfam" id="PF01614">
    <property type="entry name" value="IclR_C"/>
    <property type="match status" value="1"/>
</dbReference>
<feature type="domain" description="IclR-ED" evidence="1">
    <location>
        <begin position="1"/>
        <end position="159"/>
    </location>
</feature>
<dbReference type="PANTHER" id="PTHR30136:SF34">
    <property type="entry name" value="TRANSCRIPTIONAL REGULATOR"/>
    <property type="match status" value="1"/>
</dbReference>
<dbReference type="Proteomes" id="UP001324287">
    <property type="component" value="Chromosome"/>
</dbReference>
<dbReference type="EMBL" id="CP141261">
    <property type="protein sequence ID" value="WRL64161.1"/>
    <property type="molecule type" value="Genomic_DNA"/>
</dbReference>
<dbReference type="SUPFAM" id="SSF55781">
    <property type="entry name" value="GAF domain-like"/>
    <property type="match status" value="1"/>
</dbReference>
<dbReference type="PROSITE" id="PS51078">
    <property type="entry name" value="ICLR_ED"/>
    <property type="match status" value="1"/>
</dbReference>
<dbReference type="InterPro" id="IPR050707">
    <property type="entry name" value="HTH_MetabolicPath_Reg"/>
</dbReference>
<keyword evidence="3" id="KW-1185">Reference proteome</keyword>
<evidence type="ECO:0000313" key="3">
    <source>
        <dbReference type="Proteomes" id="UP001324287"/>
    </source>
</evidence>
<dbReference type="RefSeq" id="WP_324275489.1">
    <property type="nucleotide sequence ID" value="NZ_CP141261.1"/>
</dbReference>
<protein>
    <submittedName>
        <fullName evidence="2">IclR family transcriptional regulator C-terminal domain-containing protein</fullName>
    </submittedName>
</protein>
<evidence type="ECO:0000259" key="1">
    <source>
        <dbReference type="PROSITE" id="PS51078"/>
    </source>
</evidence>
<dbReference type="PANTHER" id="PTHR30136">
    <property type="entry name" value="HELIX-TURN-HELIX TRANSCRIPTIONAL REGULATOR, ICLR FAMILY"/>
    <property type="match status" value="1"/>
</dbReference>
<dbReference type="Gene3D" id="3.30.450.40">
    <property type="match status" value="1"/>
</dbReference>
<organism evidence="2 3">
    <name type="scientific">Blastococcus brunescens</name>
    <dbReference type="NCBI Taxonomy" id="1564165"/>
    <lineage>
        <taxon>Bacteria</taxon>
        <taxon>Bacillati</taxon>
        <taxon>Actinomycetota</taxon>
        <taxon>Actinomycetes</taxon>
        <taxon>Geodermatophilales</taxon>
        <taxon>Geodermatophilaceae</taxon>
        <taxon>Blastococcus</taxon>
    </lineage>
</organism>
<reference evidence="2 3" key="1">
    <citation type="submission" date="2023-12" db="EMBL/GenBank/DDBJ databases">
        <title>Blastococcus brunescens sp. nov., an actonobacterium isolated from sandstone collected in sahara desert.</title>
        <authorList>
            <person name="Gtari M."/>
            <person name="Ghodhbane F."/>
        </authorList>
    </citation>
    <scope>NUCLEOTIDE SEQUENCE [LARGE SCALE GENOMIC DNA]</scope>
    <source>
        <strain evidence="2 3">BMG 8361</strain>
    </source>
</reference>
<name>A0ABZ1B1X6_9ACTN</name>
<sequence>MGRVDESSSISVLDGDDVVYVGRVHTKRIMTVLITVGTRFPAYATSMGHVLLAGLPDDELAAYLGRAQLATLTPRTVTDAGTLRDRLDQVRSQGYALVDQELEEGLRSAAAPVRDRTGAVVAAVNLSVSASRTSLRRLEDEFLPPLLETAAQISRDLGRPASA</sequence>
<dbReference type="InterPro" id="IPR029016">
    <property type="entry name" value="GAF-like_dom_sf"/>
</dbReference>